<dbReference type="SUPFAM" id="SSF52129">
    <property type="entry name" value="Caspase-like"/>
    <property type="match status" value="1"/>
</dbReference>
<accession>A0A6G9AT27</accession>
<feature type="domain" description="Caspase family p20" evidence="1">
    <location>
        <begin position="145"/>
        <end position="221"/>
    </location>
</feature>
<evidence type="ECO:0000313" key="2">
    <source>
        <dbReference type="EMBL" id="QIP15435.1"/>
    </source>
</evidence>
<dbReference type="GO" id="GO:0006508">
    <property type="term" value="P:proteolysis"/>
    <property type="evidence" value="ECO:0007669"/>
    <property type="project" value="InterPro"/>
</dbReference>
<dbReference type="InterPro" id="IPR013783">
    <property type="entry name" value="Ig-like_fold"/>
</dbReference>
<dbReference type="EMBL" id="CP050063">
    <property type="protein sequence ID" value="QIP15435.1"/>
    <property type="molecule type" value="Genomic_DNA"/>
</dbReference>
<dbReference type="InterPro" id="IPR011600">
    <property type="entry name" value="Pept_C14_caspase"/>
</dbReference>
<organism evidence="2 3">
    <name type="scientific">Spirosoma aureum</name>
    <dbReference type="NCBI Taxonomy" id="2692134"/>
    <lineage>
        <taxon>Bacteria</taxon>
        <taxon>Pseudomonadati</taxon>
        <taxon>Bacteroidota</taxon>
        <taxon>Cytophagia</taxon>
        <taxon>Cytophagales</taxon>
        <taxon>Cytophagaceae</taxon>
        <taxon>Spirosoma</taxon>
    </lineage>
</organism>
<reference evidence="2 3" key="1">
    <citation type="submission" date="2020-03" db="EMBL/GenBank/DDBJ databases">
        <authorList>
            <person name="Kim M.K."/>
        </authorList>
    </citation>
    <scope>NUCLEOTIDE SEQUENCE [LARGE SCALE GENOMIC DNA]</scope>
    <source>
        <strain evidence="2 3">BT328</strain>
    </source>
</reference>
<keyword evidence="3" id="KW-1185">Reference proteome</keyword>
<sequence length="372" mass="41534">MKRIVIVFWGILLFAKTLLAQQTGIITSASGWVKTVRQVAPVITWQSPQLTRSEQKVPTVRITACIQSVEPLTYHFFQNGKEIPNKRTGFKHIECGQELTEEITLEPGANEIHLTATNPAGTTTSDSRYVTYKMGPQTPPSPNAPKRLALVVANASYPKAALRNPINDGRTIRDYLQKVGFEVVLRENLPLRELKRTVDTFLVDLGRQKQNVGLVFYAGHGLMVNGDNYLQPVDADPSTEPDVEFECYPLRRLVAKMEQANPSGANLVFWDACRNNPYRSWNRSMGGPIHTTIAPPVGTMIVYATEPGKVASDGLEKNGLFTSELIRHIEEPGVDIYGLIERIDAGLEERGIKQPPYSEGRLRGKFYFVKPE</sequence>
<protein>
    <recommendedName>
        <fullName evidence="1">Caspase family p20 domain-containing protein</fullName>
    </recommendedName>
</protein>
<proteinExistence type="predicted"/>
<dbReference type="InterPro" id="IPR001309">
    <property type="entry name" value="Pept_C14_p20"/>
</dbReference>
<evidence type="ECO:0000313" key="3">
    <source>
        <dbReference type="Proteomes" id="UP000501802"/>
    </source>
</evidence>
<dbReference type="AlphaFoldDB" id="A0A6G9AT27"/>
<dbReference type="Pfam" id="PF00656">
    <property type="entry name" value="Peptidase_C14"/>
    <property type="match status" value="1"/>
</dbReference>
<dbReference type="RefSeq" id="WP_167213591.1">
    <property type="nucleotide sequence ID" value="NZ_CP050063.1"/>
</dbReference>
<name>A0A6G9AT27_9BACT</name>
<dbReference type="PROSITE" id="PS50208">
    <property type="entry name" value="CASPASE_P20"/>
    <property type="match status" value="1"/>
</dbReference>
<evidence type="ECO:0000259" key="1">
    <source>
        <dbReference type="PROSITE" id="PS50208"/>
    </source>
</evidence>
<gene>
    <name evidence="2" type="ORF">G8759_23775</name>
</gene>
<dbReference type="KEGG" id="spib:G8759_23775"/>
<dbReference type="InterPro" id="IPR052039">
    <property type="entry name" value="Caspase-related_regulators"/>
</dbReference>
<dbReference type="PANTHER" id="PTHR22576">
    <property type="entry name" value="MUCOSA ASSOCIATED LYMPHOID TISSUE LYMPHOMA TRANSLOCATION PROTEIN 1/PARACASPASE"/>
    <property type="match status" value="1"/>
</dbReference>
<dbReference type="PANTHER" id="PTHR22576:SF37">
    <property type="entry name" value="MUCOSA-ASSOCIATED LYMPHOID TISSUE LYMPHOMA TRANSLOCATION PROTEIN 1"/>
    <property type="match status" value="1"/>
</dbReference>
<dbReference type="InterPro" id="IPR029030">
    <property type="entry name" value="Caspase-like_dom_sf"/>
</dbReference>
<dbReference type="GO" id="GO:0004197">
    <property type="term" value="F:cysteine-type endopeptidase activity"/>
    <property type="evidence" value="ECO:0007669"/>
    <property type="project" value="InterPro"/>
</dbReference>
<dbReference type="Proteomes" id="UP000501802">
    <property type="component" value="Chromosome"/>
</dbReference>
<dbReference type="Gene3D" id="3.40.50.1460">
    <property type="match status" value="1"/>
</dbReference>
<dbReference type="Gene3D" id="2.60.40.10">
    <property type="entry name" value="Immunoglobulins"/>
    <property type="match status" value="1"/>
</dbReference>